<evidence type="ECO:0000256" key="2">
    <source>
        <dbReference type="ARBA" id="ARBA00022777"/>
    </source>
</evidence>
<dbReference type="Proteomes" id="UP000472320">
    <property type="component" value="Unassembled WGS sequence"/>
</dbReference>
<organism evidence="6 7">
    <name type="scientific">Massilia eburnea</name>
    <dbReference type="NCBI Taxonomy" id="1776165"/>
    <lineage>
        <taxon>Bacteria</taxon>
        <taxon>Pseudomonadati</taxon>
        <taxon>Pseudomonadota</taxon>
        <taxon>Betaproteobacteria</taxon>
        <taxon>Burkholderiales</taxon>
        <taxon>Oxalobacteraceae</taxon>
        <taxon>Telluria group</taxon>
        <taxon>Massilia</taxon>
    </lineage>
</organism>
<evidence type="ECO:0000256" key="1">
    <source>
        <dbReference type="ARBA" id="ARBA00022679"/>
    </source>
</evidence>
<evidence type="ECO:0000256" key="4">
    <source>
        <dbReference type="SAM" id="Phobius"/>
    </source>
</evidence>
<dbReference type="InterPro" id="IPR036890">
    <property type="entry name" value="HATPase_C_sf"/>
</dbReference>
<feature type="transmembrane region" description="Helical" evidence="4">
    <location>
        <begin position="45"/>
        <end position="65"/>
    </location>
</feature>
<dbReference type="GO" id="GO:0016020">
    <property type="term" value="C:membrane"/>
    <property type="evidence" value="ECO:0007669"/>
    <property type="project" value="InterPro"/>
</dbReference>
<keyword evidence="7" id="KW-1185">Reference proteome</keyword>
<dbReference type="InterPro" id="IPR011712">
    <property type="entry name" value="Sig_transdc_His_kin_sub3_dim/P"/>
</dbReference>
<keyword evidence="4" id="KW-0812">Transmembrane</keyword>
<feature type="transmembrane region" description="Helical" evidence="4">
    <location>
        <begin position="71"/>
        <end position="99"/>
    </location>
</feature>
<keyword evidence="2 6" id="KW-0418">Kinase</keyword>
<dbReference type="PANTHER" id="PTHR24421">
    <property type="entry name" value="NITRATE/NITRITE SENSOR PROTEIN NARX-RELATED"/>
    <property type="match status" value="1"/>
</dbReference>
<keyword evidence="3" id="KW-0902">Two-component regulatory system</keyword>
<accession>A0A6L6QFA6</accession>
<feature type="transmembrane region" description="Helical" evidence="4">
    <location>
        <begin position="20"/>
        <end position="38"/>
    </location>
</feature>
<dbReference type="EMBL" id="WNKX01000004">
    <property type="protein sequence ID" value="MTW10346.1"/>
    <property type="molecule type" value="Genomic_DNA"/>
</dbReference>
<evidence type="ECO:0000313" key="7">
    <source>
        <dbReference type="Proteomes" id="UP000472320"/>
    </source>
</evidence>
<dbReference type="Pfam" id="PF07730">
    <property type="entry name" value="HisKA_3"/>
    <property type="match status" value="1"/>
</dbReference>
<name>A0A6L6QFA6_9BURK</name>
<dbReference type="InterPro" id="IPR050482">
    <property type="entry name" value="Sensor_HK_TwoCompSys"/>
</dbReference>
<evidence type="ECO:0000259" key="5">
    <source>
        <dbReference type="Pfam" id="PF07730"/>
    </source>
</evidence>
<feature type="transmembrane region" description="Helical" evidence="4">
    <location>
        <begin position="111"/>
        <end position="129"/>
    </location>
</feature>
<reference evidence="6 7" key="1">
    <citation type="submission" date="2019-11" db="EMBL/GenBank/DDBJ databases">
        <title>Type strains purchased from KCTC, JCM and DSMZ.</title>
        <authorList>
            <person name="Lu H."/>
        </authorList>
    </citation>
    <scope>NUCLEOTIDE SEQUENCE [LARGE SCALE GENOMIC DNA]</scope>
    <source>
        <strain evidence="6 7">JCM 31587</strain>
    </source>
</reference>
<dbReference type="Gene3D" id="3.30.565.10">
    <property type="entry name" value="Histidine kinase-like ATPase, C-terminal domain"/>
    <property type="match status" value="1"/>
</dbReference>
<keyword evidence="4" id="KW-1133">Transmembrane helix</keyword>
<dbReference type="SUPFAM" id="SSF55874">
    <property type="entry name" value="ATPase domain of HSP90 chaperone/DNA topoisomerase II/histidine kinase"/>
    <property type="match status" value="1"/>
</dbReference>
<comment type="caution">
    <text evidence="6">The sequence shown here is derived from an EMBL/GenBank/DDBJ whole genome shotgun (WGS) entry which is preliminary data.</text>
</comment>
<evidence type="ECO:0000313" key="6">
    <source>
        <dbReference type="EMBL" id="MTW10346.1"/>
    </source>
</evidence>
<proteinExistence type="predicted"/>
<dbReference type="CDD" id="cd16917">
    <property type="entry name" value="HATPase_UhpB-NarQ-NarX-like"/>
    <property type="match status" value="1"/>
</dbReference>
<feature type="domain" description="Signal transduction histidine kinase subgroup 3 dimerisation and phosphoacceptor" evidence="5">
    <location>
        <begin position="178"/>
        <end position="243"/>
    </location>
</feature>
<dbReference type="RefSeq" id="WP_155453291.1">
    <property type="nucleotide sequence ID" value="NZ_WNKX01000004.1"/>
</dbReference>
<dbReference type="Gene3D" id="1.20.5.1930">
    <property type="match status" value="1"/>
</dbReference>
<protein>
    <submittedName>
        <fullName evidence="6">Sensor histidine kinase</fullName>
    </submittedName>
</protein>
<dbReference type="GO" id="GO:0000155">
    <property type="term" value="F:phosphorelay sensor kinase activity"/>
    <property type="evidence" value="ECO:0007669"/>
    <property type="project" value="InterPro"/>
</dbReference>
<evidence type="ECO:0000256" key="3">
    <source>
        <dbReference type="ARBA" id="ARBA00023012"/>
    </source>
</evidence>
<dbReference type="AlphaFoldDB" id="A0A6L6QFA6"/>
<sequence>MMQVRRWLEGPWVPRHLGKAPYLWLLSLNFFFWKYFYISPTPLELGMLALSIAVFVPIYFASYWLRNRRAVPLLLATVALGMAWAPFNFGACTFFIFACSMCAALEQPRQAYLGICLILGSAALVGMTVELPLSFLLPTLAVGAPVGVASVMDARVRRSGQQLLRKQEEVEHIARIAERERISRDLHDLLGHTLSLIAIKAELAGRLLERDSAATAKEIKDIETTARHALAEVRSAVSGYRQSGFAQELAQARAALAAADVELQAEVQPFAMTATAENVLALSLREAVTNILRHAKATRCLVSVRQECGQIVCHISDDGAAPVDREALARGNGLRGMRERVAAAGGRLVLQAGQGAPGSGLALELHLPLGAVA</sequence>
<gene>
    <name evidence="6" type="ORF">GM658_06980</name>
</gene>
<keyword evidence="4" id="KW-0472">Membrane</keyword>
<dbReference type="GO" id="GO:0046983">
    <property type="term" value="F:protein dimerization activity"/>
    <property type="evidence" value="ECO:0007669"/>
    <property type="project" value="InterPro"/>
</dbReference>
<keyword evidence="1" id="KW-0808">Transferase</keyword>
<dbReference type="PANTHER" id="PTHR24421:SF63">
    <property type="entry name" value="SENSOR HISTIDINE KINASE DESK"/>
    <property type="match status" value="1"/>
</dbReference>
<dbReference type="OrthoDB" id="9797605at2"/>